<name>A0A5J5EH51_9PEZI</name>
<reference evidence="8 9" key="1">
    <citation type="submission" date="2019-09" db="EMBL/GenBank/DDBJ databases">
        <title>Draft genome of the ectomycorrhizal ascomycete Sphaerosporella brunnea.</title>
        <authorList>
            <consortium name="DOE Joint Genome Institute"/>
            <person name="Benucci G.M."/>
            <person name="Marozzi G."/>
            <person name="Antonielli L."/>
            <person name="Sanchez S."/>
            <person name="Marco P."/>
            <person name="Wang X."/>
            <person name="Falini L.B."/>
            <person name="Barry K."/>
            <person name="Haridas S."/>
            <person name="Lipzen A."/>
            <person name="Labutti K."/>
            <person name="Grigoriev I.V."/>
            <person name="Murat C."/>
            <person name="Martin F."/>
            <person name="Albertini E."/>
            <person name="Donnini D."/>
            <person name="Bonito G."/>
        </authorList>
    </citation>
    <scope>NUCLEOTIDE SEQUENCE [LARGE SCALE GENOMIC DNA]</scope>
    <source>
        <strain evidence="8 9">Sb_GMNB300</strain>
    </source>
</reference>
<keyword evidence="3 6" id="KW-0479">Metal-binding</keyword>
<evidence type="ECO:0000256" key="5">
    <source>
        <dbReference type="ARBA" id="ARBA00023004"/>
    </source>
</evidence>
<dbReference type="InParanoid" id="A0A5J5EH51"/>
<sequence length="529" mass="59906">MRLESLDFLSPWLDLFPNQFPSPISVAVAIVFLISSWSFLSIARRGNAQTDLGSVPILGSRFYLRGCFDDSYVIVREGYQKFSKQGKVWAVRISTGELMYILPPCVLNEIKILPPSKASFMRVVNDSLKWSLHGDILSNIHIDVVRYSLNSNLAGMTSFLVREREAAFESALGHITKDWKVIKVWEMVFKIMHSISIAVTFGEDFRKDSSYSNHVLSYLHTTPLLTFLYFALPGPLRTPFWWLSPVGLKLRYHVRKVKSKLLPEIQRRASLIQDTAAGTTTNTQKERKPSDFVFIDALLRRRPLPLTPSEANRSADELMFMGFEQGPIALIIIQLIYQVLSEPDCIEPLRAEVDEALVEGNGWTDDALNRMSKLDSFIRETLRLRLPAPFTTTRRVLQPLQLSNGLKLRPGMLISSPSLGVNTDEEIYPDAERFDGYRFYDAATKTARPSAGTTTKDFLSFGAGNQVCPGRLLAVKVIKLVVGGLLHDFDLAFDNGRKERPRDVYSMWQIMPDRSASIVIRRRERAPAP</sequence>
<dbReference type="InterPro" id="IPR001128">
    <property type="entry name" value="Cyt_P450"/>
</dbReference>
<keyword evidence="9" id="KW-1185">Reference proteome</keyword>
<dbReference type="SUPFAM" id="SSF48264">
    <property type="entry name" value="Cytochrome P450"/>
    <property type="match status" value="1"/>
</dbReference>
<evidence type="ECO:0000256" key="3">
    <source>
        <dbReference type="ARBA" id="ARBA00022723"/>
    </source>
</evidence>
<dbReference type="AlphaFoldDB" id="A0A5J5EH51"/>
<evidence type="ECO:0000256" key="7">
    <source>
        <dbReference type="SAM" id="Phobius"/>
    </source>
</evidence>
<protein>
    <submittedName>
        <fullName evidence="8">Cytochrome P450</fullName>
    </submittedName>
</protein>
<comment type="cofactor">
    <cofactor evidence="1 6">
        <name>heme</name>
        <dbReference type="ChEBI" id="CHEBI:30413"/>
    </cofactor>
</comment>
<dbReference type="GO" id="GO:0016705">
    <property type="term" value="F:oxidoreductase activity, acting on paired donors, with incorporation or reduction of molecular oxygen"/>
    <property type="evidence" value="ECO:0007669"/>
    <property type="project" value="InterPro"/>
</dbReference>
<dbReference type="EMBL" id="VXIS01000316">
    <property type="protein sequence ID" value="KAA8894730.1"/>
    <property type="molecule type" value="Genomic_DNA"/>
</dbReference>
<proteinExistence type="inferred from homology"/>
<comment type="caution">
    <text evidence="8">The sequence shown here is derived from an EMBL/GenBank/DDBJ whole genome shotgun (WGS) entry which is preliminary data.</text>
</comment>
<feature type="binding site" description="axial binding residue" evidence="6">
    <location>
        <position position="468"/>
    </location>
    <ligand>
        <name>heme</name>
        <dbReference type="ChEBI" id="CHEBI:30413"/>
    </ligand>
    <ligandPart>
        <name>Fe</name>
        <dbReference type="ChEBI" id="CHEBI:18248"/>
    </ligandPart>
</feature>
<keyword evidence="7" id="KW-1133">Transmembrane helix</keyword>
<evidence type="ECO:0000256" key="2">
    <source>
        <dbReference type="ARBA" id="ARBA00010617"/>
    </source>
</evidence>
<evidence type="ECO:0000256" key="6">
    <source>
        <dbReference type="PIRSR" id="PIRSR602401-1"/>
    </source>
</evidence>
<keyword evidence="5 6" id="KW-0408">Iron</keyword>
<keyword evidence="6" id="KW-0349">Heme</keyword>
<comment type="similarity">
    <text evidence="2">Belongs to the cytochrome P450 family.</text>
</comment>
<accession>A0A5J5EH51</accession>
<dbReference type="PANTHER" id="PTHR46206">
    <property type="entry name" value="CYTOCHROME P450"/>
    <property type="match status" value="1"/>
</dbReference>
<evidence type="ECO:0000313" key="8">
    <source>
        <dbReference type="EMBL" id="KAA8894730.1"/>
    </source>
</evidence>
<dbReference type="Gene3D" id="1.10.630.10">
    <property type="entry name" value="Cytochrome P450"/>
    <property type="match status" value="1"/>
</dbReference>
<evidence type="ECO:0000313" key="9">
    <source>
        <dbReference type="Proteomes" id="UP000326924"/>
    </source>
</evidence>
<keyword evidence="7" id="KW-0472">Membrane</keyword>
<dbReference type="GO" id="GO:0005506">
    <property type="term" value="F:iron ion binding"/>
    <property type="evidence" value="ECO:0007669"/>
    <property type="project" value="InterPro"/>
</dbReference>
<dbReference type="PANTHER" id="PTHR46206:SF4">
    <property type="entry name" value="P450, PUTATIVE (EUROFUNG)-RELATED"/>
    <property type="match status" value="1"/>
</dbReference>
<organism evidence="8 9">
    <name type="scientific">Sphaerosporella brunnea</name>
    <dbReference type="NCBI Taxonomy" id="1250544"/>
    <lineage>
        <taxon>Eukaryota</taxon>
        <taxon>Fungi</taxon>
        <taxon>Dikarya</taxon>
        <taxon>Ascomycota</taxon>
        <taxon>Pezizomycotina</taxon>
        <taxon>Pezizomycetes</taxon>
        <taxon>Pezizales</taxon>
        <taxon>Pyronemataceae</taxon>
        <taxon>Sphaerosporella</taxon>
    </lineage>
</organism>
<dbReference type="GO" id="GO:0020037">
    <property type="term" value="F:heme binding"/>
    <property type="evidence" value="ECO:0007669"/>
    <property type="project" value="InterPro"/>
</dbReference>
<dbReference type="Pfam" id="PF00067">
    <property type="entry name" value="p450"/>
    <property type="match status" value="1"/>
</dbReference>
<dbReference type="PRINTS" id="PR00463">
    <property type="entry name" value="EP450I"/>
</dbReference>
<dbReference type="InterPro" id="IPR002401">
    <property type="entry name" value="Cyt_P450_E_grp-I"/>
</dbReference>
<dbReference type="CDD" id="cd11041">
    <property type="entry name" value="CYP503A1-like"/>
    <property type="match status" value="1"/>
</dbReference>
<gene>
    <name evidence="8" type="ORF">FN846DRAFT_1024912</name>
</gene>
<dbReference type="InterPro" id="IPR036396">
    <property type="entry name" value="Cyt_P450_sf"/>
</dbReference>
<dbReference type="Proteomes" id="UP000326924">
    <property type="component" value="Unassembled WGS sequence"/>
</dbReference>
<dbReference type="GO" id="GO:0004497">
    <property type="term" value="F:monooxygenase activity"/>
    <property type="evidence" value="ECO:0007669"/>
    <property type="project" value="InterPro"/>
</dbReference>
<dbReference type="OrthoDB" id="1844152at2759"/>
<keyword evidence="4" id="KW-0560">Oxidoreductase</keyword>
<evidence type="ECO:0000256" key="4">
    <source>
        <dbReference type="ARBA" id="ARBA00023002"/>
    </source>
</evidence>
<evidence type="ECO:0000256" key="1">
    <source>
        <dbReference type="ARBA" id="ARBA00001971"/>
    </source>
</evidence>
<feature type="transmembrane region" description="Helical" evidence="7">
    <location>
        <begin position="20"/>
        <end position="40"/>
    </location>
</feature>
<feature type="transmembrane region" description="Helical" evidence="7">
    <location>
        <begin position="215"/>
        <end position="232"/>
    </location>
</feature>
<keyword evidence="7" id="KW-0812">Transmembrane</keyword>